<keyword evidence="1" id="KW-0472">Membrane</keyword>
<dbReference type="AlphaFoldDB" id="A0ABC8T0I7"/>
<feature type="transmembrane region" description="Helical" evidence="1">
    <location>
        <begin position="272"/>
        <end position="292"/>
    </location>
</feature>
<evidence type="ECO:0008006" key="4">
    <source>
        <dbReference type="Google" id="ProtNLM"/>
    </source>
</evidence>
<dbReference type="Proteomes" id="UP001642360">
    <property type="component" value="Unassembled WGS sequence"/>
</dbReference>
<gene>
    <name evidence="2" type="ORF">ILEXP_LOCUS31909</name>
</gene>
<comment type="caution">
    <text evidence="2">The sequence shown here is derived from an EMBL/GenBank/DDBJ whole genome shotgun (WGS) entry which is preliminary data.</text>
</comment>
<dbReference type="PANTHER" id="PTHR33133:SF19">
    <property type="entry name" value="BINDING-PROTEIN-DEPENDENT TRANSPORT SYSTEMS INNER MEMBRANE COMPONENT"/>
    <property type="match status" value="1"/>
</dbReference>
<keyword evidence="1" id="KW-0812">Transmembrane</keyword>
<keyword evidence="3" id="KW-1185">Reference proteome</keyword>
<organism evidence="2 3">
    <name type="scientific">Ilex paraguariensis</name>
    <name type="common">yerba mate</name>
    <dbReference type="NCBI Taxonomy" id="185542"/>
    <lineage>
        <taxon>Eukaryota</taxon>
        <taxon>Viridiplantae</taxon>
        <taxon>Streptophyta</taxon>
        <taxon>Embryophyta</taxon>
        <taxon>Tracheophyta</taxon>
        <taxon>Spermatophyta</taxon>
        <taxon>Magnoliopsida</taxon>
        <taxon>eudicotyledons</taxon>
        <taxon>Gunneridae</taxon>
        <taxon>Pentapetalae</taxon>
        <taxon>asterids</taxon>
        <taxon>campanulids</taxon>
        <taxon>Aquifoliales</taxon>
        <taxon>Aquifoliaceae</taxon>
        <taxon>Ilex</taxon>
    </lineage>
</organism>
<reference evidence="2 3" key="1">
    <citation type="submission" date="2024-02" db="EMBL/GenBank/DDBJ databases">
        <authorList>
            <person name="Vignale AGUSTIN F."/>
            <person name="Sosa J E."/>
            <person name="Modenutti C."/>
        </authorList>
    </citation>
    <scope>NUCLEOTIDE SEQUENCE [LARGE SCALE GENOMIC DNA]</scope>
</reference>
<protein>
    <recommendedName>
        <fullName evidence="4">Transmembrane protein</fullName>
    </recommendedName>
</protein>
<evidence type="ECO:0000313" key="3">
    <source>
        <dbReference type="Proteomes" id="UP001642360"/>
    </source>
</evidence>
<feature type="transmembrane region" description="Helical" evidence="1">
    <location>
        <begin position="20"/>
        <end position="39"/>
    </location>
</feature>
<proteinExistence type="predicted"/>
<feature type="transmembrane region" description="Helical" evidence="1">
    <location>
        <begin position="178"/>
        <end position="204"/>
    </location>
</feature>
<evidence type="ECO:0000256" key="1">
    <source>
        <dbReference type="SAM" id="Phobius"/>
    </source>
</evidence>
<name>A0ABC8T0I7_9AQUA</name>
<feature type="transmembrane region" description="Helical" evidence="1">
    <location>
        <begin position="235"/>
        <end position="252"/>
    </location>
</feature>
<accession>A0ABC8T0I7</accession>
<dbReference type="PANTHER" id="PTHR33133">
    <property type="entry name" value="OS08G0107100 PROTEIN-RELATED"/>
    <property type="match status" value="1"/>
</dbReference>
<evidence type="ECO:0000313" key="2">
    <source>
        <dbReference type="EMBL" id="CAK9162951.1"/>
    </source>
</evidence>
<feature type="transmembrane region" description="Helical" evidence="1">
    <location>
        <begin position="92"/>
        <end position="118"/>
    </location>
</feature>
<keyword evidence="1" id="KW-1133">Transmembrane helix</keyword>
<sequence>MEETAYFHEQKTVKMMRSSIYTFLQHYQFFTTIPLLLILPFSASILLSQALSASSSLLLLTIPACFNSLQATEFSPTSKFVTLFNMNFSQTVFSSIFSLPFALTSLVIAKGLIIQALIYHKSSFPLPFNSFRPIYKPLLVTQLCNSVFTIIVSATAFSIFLAALYFLEPSRFPLNNPLALLVARLIFYSILANAGVVCNLALIITEMENCVWYTALRRALLLSWSRSSMTLSVKLPINLGILAIEVLFRYRVIRVYHLLGKIGPPLALEGLLIAYLYSLLIVLDTIASCLFFKSCKSNFPTDQAGRYYYQIRLVKKESSNSCAKLEIIEVQP</sequence>
<feature type="transmembrane region" description="Helical" evidence="1">
    <location>
        <begin position="139"/>
        <end position="166"/>
    </location>
</feature>
<dbReference type="EMBL" id="CAUOFW020003947">
    <property type="protein sequence ID" value="CAK9162951.1"/>
    <property type="molecule type" value="Genomic_DNA"/>
</dbReference>